<sequence>MWPIRCNSLAPVCFDWTDNGINATDVDMIDSGKGAMLADHEMVRPSMYFAFNEARVSDIAL</sequence>
<gene>
    <name evidence="2" type="ORF">BCR21_00095</name>
</gene>
<protein>
    <recommendedName>
        <fullName evidence="1">Lytic exoenzyme target recognition domain-containing protein</fullName>
    </recommendedName>
</protein>
<accession>A0A1E5GL53</accession>
<dbReference type="Pfam" id="PF16775">
    <property type="entry name" value="ZoocinA_TRD"/>
    <property type="match status" value="1"/>
</dbReference>
<dbReference type="InterPro" id="IPR031898">
    <property type="entry name" value="ZoocinA_TRD"/>
</dbReference>
<reference evidence="3" key="1">
    <citation type="submission" date="2016-09" db="EMBL/GenBank/DDBJ databases">
        <authorList>
            <person name="Gulvik C.A."/>
        </authorList>
    </citation>
    <scope>NUCLEOTIDE SEQUENCE [LARGE SCALE GENOMIC DNA]</scope>
    <source>
        <strain evidence="3">DSM 23328</strain>
    </source>
</reference>
<comment type="caution">
    <text evidence="2">The sequence shown here is derived from an EMBL/GenBank/DDBJ whole genome shotgun (WGS) entry which is preliminary data.</text>
</comment>
<proteinExistence type="predicted"/>
<dbReference type="AlphaFoldDB" id="A0A1E5GL53"/>
<organism evidence="2 3">
    <name type="scientific">Enterococcus ureasiticus</name>
    <dbReference type="NCBI Taxonomy" id="903984"/>
    <lineage>
        <taxon>Bacteria</taxon>
        <taxon>Bacillati</taxon>
        <taxon>Bacillota</taxon>
        <taxon>Bacilli</taxon>
        <taxon>Lactobacillales</taxon>
        <taxon>Enterococcaceae</taxon>
        <taxon>Enterococcus</taxon>
    </lineage>
</organism>
<dbReference type="InterPro" id="IPR038263">
    <property type="entry name" value="Lytic_exo_TRD_sf"/>
</dbReference>
<evidence type="ECO:0000313" key="3">
    <source>
        <dbReference type="Proteomes" id="UP000094068"/>
    </source>
</evidence>
<dbReference type="EMBL" id="MIJZ01000001">
    <property type="protein sequence ID" value="OEG13432.1"/>
    <property type="molecule type" value="Genomic_DNA"/>
</dbReference>
<dbReference type="Proteomes" id="UP000094068">
    <property type="component" value="Unassembled WGS sequence"/>
</dbReference>
<keyword evidence="3" id="KW-1185">Reference proteome</keyword>
<feature type="domain" description="Lytic exoenzyme target recognition" evidence="1">
    <location>
        <begin position="1"/>
        <end position="57"/>
    </location>
</feature>
<evidence type="ECO:0000259" key="1">
    <source>
        <dbReference type="Pfam" id="PF16775"/>
    </source>
</evidence>
<name>A0A1E5GL53_9ENTE</name>
<dbReference type="Gene3D" id="2.40.50.670">
    <property type="match status" value="1"/>
</dbReference>
<evidence type="ECO:0000313" key="2">
    <source>
        <dbReference type="EMBL" id="OEG13432.1"/>
    </source>
</evidence>
<dbReference type="OrthoDB" id="2195126at2"/>